<accession>A0A645BQ12</accession>
<dbReference type="EMBL" id="VSSQ01019660">
    <property type="protein sequence ID" value="MPM63894.1"/>
    <property type="molecule type" value="Genomic_DNA"/>
</dbReference>
<dbReference type="AlphaFoldDB" id="A0A645BQ12"/>
<reference evidence="1" key="1">
    <citation type="submission" date="2019-08" db="EMBL/GenBank/DDBJ databases">
        <authorList>
            <person name="Kucharzyk K."/>
            <person name="Murdoch R.W."/>
            <person name="Higgins S."/>
            <person name="Loffler F."/>
        </authorList>
    </citation>
    <scope>NUCLEOTIDE SEQUENCE</scope>
</reference>
<organism evidence="1">
    <name type="scientific">bioreactor metagenome</name>
    <dbReference type="NCBI Taxonomy" id="1076179"/>
    <lineage>
        <taxon>unclassified sequences</taxon>
        <taxon>metagenomes</taxon>
        <taxon>ecological metagenomes</taxon>
    </lineage>
</organism>
<comment type="caution">
    <text evidence="1">The sequence shown here is derived from an EMBL/GenBank/DDBJ whole genome shotgun (WGS) entry which is preliminary data.</text>
</comment>
<evidence type="ECO:0000313" key="1">
    <source>
        <dbReference type="EMBL" id="MPM63894.1"/>
    </source>
</evidence>
<protein>
    <submittedName>
        <fullName evidence="1">Uncharacterized protein</fullName>
    </submittedName>
</protein>
<name>A0A645BQ12_9ZZZZ</name>
<gene>
    <name evidence="1" type="ORF">SDC9_110778</name>
</gene>
<sequence length="133" mass="14501">MPSDKSCHPFALPRRRFCCFCGVFGGFARIARRLTGALRGGVLFFNGPLLLPAGKRITGNQGIVPRSFFLQISEVGPVQTTFRFGRLPVRFQLVGTVGAPASADRKLGGFFAFMRGLHAYVVILGLPDFPVEL</sequence>
<proteinExistence type="predicted"/>